<feature type="binding site" evidence="8">
    <location>
        <begin position="35"/>
        <end position="36"/>
    </location>
    <ligand>
        <name>4-CDP-2-C-methyl-D-erythritol 2-phosphate</name>
        <dbReference type="ChEBI" id="CHEBI:57919"/>
    </ligand>
</feature>
<dbReference type="FunFam" id="3.30.1330.50:FF:000001">
    <property type="entry name" value="2-C-methyl-D-erythritol 2,4-cyclodiphosphate synthase"/>
    <property type="match status" value="1"/>
</dbReference>
<feature type="site" description="Transition state stabilizer" evidence="8">
    <location>
        <position position="35"/>
    </location>
</feature>
<evidence type="ECO:0000256" key="7">
    <source>
        <dbReference type="ARBA" id="ARBA00023239"/>
    </source>
</evidence>
<feature type="binding site" evidence="8">
    <location>
        <position position="9"/>
    </location>
    <ligand>
        <name>a divalent metal cation</name>
        <dbReference type="ChEBI" id="CHEBI:60240"/>
    </ligand>
</feature>
<dbReference type="InterPro" id="IPR020555">
    <property type="entry name" value="MECDP_synthase_CS"/>
</dbReference>
<dbReference type="RefSeq" id="WP_276642209.1">
    <property type="nucleotide sequence ID" value="NZ_QEWE01000004.1"/>
</dbReference>
<evidence type="ECO:0000256" key="1">
    <source>
        <dbReference type="ARBA" id="ARBA00000200"/>
    </source>
</evidence>
<keyword evidence="5 8" id="KW-0479">Metal-binding</keyword>
<dbReference type="AlphaFoldDB" id="A0A3E0K8S7"/>
<evidence type="ECO:0000256" key="3">
    <source>
        <dbReference type="ARBA" id="ARBA00008480"/>
    </source>
</evidence>
<dbReference type="GO" id="GO:0008685">
    <property type="term" value="F:2-C-methyl-D-erythritol 2,4-cyclodiphosphate synthase activity"/>
    <property type="evidence" value="ECO:0007669"/>
    <property type="project" value="UniProtKB-UniRule"/>
</dbReference>
<comment type="subunit">
    <text evidence="8">Homotrimer.</text>
</comment>
<dbReference type="PANTHER" id="PTHR43181:SF1">
    <property type="entry name" value="2-C-METHYL-D-ERYTHRITOL 2,4-CYCLODIPHOSPHATE SYNTHASE, CHLOROPLASTIC"/>
    <property type="match status" value="1"/>
</dbReference>
<evidence type="ECO:0000256" key="8">
    <source>
        <dbReference type="HAMAP-Rule" id="MF_00107"/>
    </source>
</evidence>
<evidence type="ECO:0000256" key="6">
    <source>
        <dbReference type="ARBA" id="ARBA00023229"/>
    </source>
</evidence>
<keyword evidence="6 8" id="KW-0414">Isoprene biosynthesis</keyword>
<dbReference type="Gene3D" id="3.30.1330.50">
    <property type="entry name" value="2-C-methyl-D-erythritol 2,4-cyclodiphosphate synthase"/>
    <property type="match status" value="1"/>
</dbReference>
<evidence type="ECO:0000259" key="10">
    <source>
        <dbReference type="Pfam" id="PF02542"/>
    </source>
</evidence>
<organism evidence="11 12">
    <name type="scientific">Caldibacillus debilis</name>
    <dbReference type="NCBI Taxonomy" id="301148"/>
    <lineage>
        <taxon>Bacteria</taxon>
        <taxon>Bacillati</taxon>
        <taxon>Bacillota</taxon>
        <taxon>Bacilli</taxon>
        <taxon>Bacillales</taxon>
        <taxon>Bacillaceae</taxon>
        <taxon>Caldibacillus</taxon>
    </lineage>
</organism>
<dbReference type="PANTHER" id="PTHR43181">
    <property type="entry name" value="2-C-METHYL-D-ERYTHRITOL 2,4-CYCLODIPHOSPHATE SYNTHASE, CHLOROPLASTIC"/>
    <property type="match status" value="1"/>
</dbReference>
<comment type="similarity">
    <text evidence="3 8 9">Belongs to the IspF family.</text>
</comment>
<dbReference type="NCBIfam" id="TIGR00151">
    <property type="entry name" value="ispF"/>
    <property type="match status" value="1"/>
</dbReference>
<dbReference type="GO" id="GO:0019288">
    <property type="term" value="P:isopentenyl diphosphate biosynthetic process, methylerythritol 4-phosphate pathway"/>
    <property type="evidence" value="ECO:0007669"/>
    <property type="project" value="UniProtKB-UniRule"/>
</dbReference>
<reference evidence="11 12" key="1">
    <citation type="submission" date="2018-03" db="EMBL/GenBank/DDBJ databases">
        <authorList>
            <person name="Keele B.F."/>
        </authorList>
    </citation>
    <scope>NUCLEOTIDE SEQUENCE [LARGE SCALE GENOMIC DNA]</scope>
    <source>
        <strain evidence="11">ZCTH4_d</strain>
    </source>
</reference>
<evidence type="ECO:0000256" key="2">
    <source>
        <dbReference type="ARBA" id="ARBA00004709"/>
    </source>
</evidence>
<gene>
    <name evidence="8" type="primary">ispF</name>
    <name evidence="11" type="ORF">C6P37_00655</name>
</gene>
<comment type="function">
    <text evidence="8">Involved in the biosynthesis of isopentenyl diphosphate (IPP) and dimethylallyl diphosphate (DMAPP), two major building blocks of isoprenoid compounds. Catalyzes the conversion of 4-diphosphocytidyl-2-C-methyl-D-erythritol 2-phosphate (CDP-ME2P) to 2-C-methyl-D-erythritol 2,4-cyclodiphosphate (ME-CPP) with a corresponding release of cytidine 5-monophosphate (CMP).</text>
</comment>
<feature type="binding site" evidence="8">
    <location>
        <begin position="9"/>
        <end position="11"/>
    </location>
    <ligand>
        <name>4-CDP-2-C-methyl-D-erythritol 2-phosphate</name>
        <dbReference type="ChEBI" id="CHEBI:57919"/>
    </ligand>
</feature>
<comment type="caution">
    <text evidence="11">The sequence shown here is derived from an EMBL/GenBank/DDBJ whole genome shotgun (WGS) entry which is preliminary data.</text>
</comment>
<dbReference type="InterPro" id="IPR003526">
    <property type="entry name" value="MECDP_synthase"/>
</dbReference>
<dbReference type="GO" id="GO:0046872">
    <property type="term" value="F:metal ion binding"/>
    <property type="evidence" value="ECO:0007669"/>
    <property type="project" value="UniProtKB-KW"/>
</dbReference>
<evidence type="ECO:0000256" key="5">
    <source>
        <dbReference type="ARBA" id="ARBA00022723"/>
    </source>
</evidence>
<comment type="caution">
    <text evidence="8">Lacks conserved residue(s) required for the propagation of feature annotation.</text>
</comment>
<feature type="binding site" evidence="8">
    <location>
        <begin position="62"/>
        <end position="66"/>
    </location>
    <ligand>
        <name>4-CDP-2-C-methyl-D-erythritol 2-phosphate</name>
        <dbReference type="ChEBI" id="CHEBI:57919"/>
    </ligand>
</feature>
<dbReference type="Pfam" id="PF02542">
    <property type="entry name" value="YgbB"/>
    <property type="match status" value="1"/>
</dbReference>
<comment type="pathway">
    <text evidence="2 8">Isoprenoid biosynthesis; isopentenyl diphosphate biosynthesis via DXP pathway; isopentenyl diphosphate from 1-deoxy-D-xylulose 5-phosphate: step 4/6.</text>
</comment>
<evidence type="ECO:0000313" key="12">
    <source>
        <dbReference type="Proteomes" id="UP000257014"/>
    </source>
</evidence>
<dbReference type="UniPathway" id="UPA00056">
    <property type="reaction ID" value="UER00095"/>
</dbReference>
<dbReference type="EMBL" id="QEWE01000004">
    <property type="protein sequence ID" value="REJ31470.1"/>
    <property type="molecule type" value="Genomic_DNA"/>
</dbReference>
<feature type="site" description="Transition state stabilizer" evidence="8">
    <location>
        <position position="134"/>
    </location>
</feature>
<evidence type="ECO:0000256" key="9">
    <source>
        <dbReference type="RuleBase" id="RU004395"/>
    </source>
</evidence>
<comment type="catalytic activity">
    <reaction evidence="1 8 9">
        <text>4-CDP-2-C-methyl-D-erythritol 2-phosphate = 2-C-methyl-D-erythritol 2,4-cyclic diphosphate + CMP</text>
        <dbReference type="Rhea" id="RHEA:23864"/>
        <dbReference type="ChEBI" id="CHEBI:57919"/>
        <dbReference type="ChEBI" id="CHEBI:58483"/>
        <dbReference type="ChEBI" id="CHEBI:60377"/>
        <dbReference type="EC" id="4.6.1.12"/>
    </reaction>
</comment>
<feature type="binding site" evidence="8">
    <location>
        <begin position="57"/>
        <end position="59"/>
    </location>
    <ligand>
        <name>4-CDP-2-C-methyl-D-erythritol 2-phosphate</name>
        <dbReference type="ChEBI" id="CHEBI:57919"/>
    </ligand>
</feature>
<protein>
    <recommendedName>
        <fullName evidence="4 8">2-C-methyl-D-erythritol 2,4-cyclodiphosphate synthase</fullName>
        <shortName evidence="8">MECDP-synthase</shortName>
        <shortName evidence="8">MECPP-synthase</shortName>
        <shortName evidence="8">MECPS</shortName>
        <ecNumber evidence="4 8">4.6.1.12</ecNumber>
    </recommendedName>
</protein>
<proteinExistence type="inferred from homology"/>
<feature type="binding site" evidence="8">
    <location>
        <position position="11"/>
    </location>
    <ligand>
        <name>a divalent metal cation</name>
        <dbReference type="ChEBI" id="CHEBI:60240"/>
    </ligand>
</feature>
<evidence type="ECO:0000256" key="4">
    <source>
        <dbReference type="ARBA" id="ARBA00012579"/>
    </source>
</evidence>
<keyword evidence="7 8" id="KW-0456">Lyase</keyword>
<feature type="binding site" evidence="8">
    <location>
        <begin position="133"/>
        <end position="136"/>
    </location>
    <ligand>
        <name>4-CDP-2-C-methyl-D-erythritol 2-phosphate</name>
        <dbReference type="ChEBI" id="CHEBI:57919"/>
    </ligand>
</feature>
<sequence length="162" mass="17511">MYRIGQGFDVHRLAEGRKLIVGGVTIPHSHGLLGHSDADVLLHAIADAVLGAIGRGDIGIHFPDNDPKWKDADSSRLLGQVWEMAKQEGYRLVNCDCTVITQQPKLAPYIPEMKERIAKLLEAEPDRVNVKATTTERLGFPGREEGIAALAAVLLENGGGSP</sequence>
<dbReference type="SUPFAM" id="SSF69765">
    <property type="entry name" value="IpsF-like"/>
    <property type="match status" value="1"/>
</dbReference>
<dbReference type="EC" id="4.6.1.12" evidence="4 8"/>
<comment type="cofactor">
    <cofactor evidence="8">
        <name>a divalent metal cation</name>
        <dbReference type="ChEBI" id="CHEBI:60240"/>
    </cofactor>
    <text evidence="8">Binds 1 divalent metal cation per subunit.</text>
</comment>
<evidence type="ECO:0000313" key="11">
    <source>
        <dbReference type="EMBL" id="REJ31470.1"/>
    </source>
</evidence>
<dbReference type="GO" id="GO:0016114">
    <property type="term" value="P:terpenoid biosynthetic process"/>
    <property type="evidence" value="ECO:0007669"/>
    <property type="project" value="InterPro"/>
</dbReference>
<accession>A0A3E0K8S7</accession>
<dbReference type="CDD" id="cd00554">
    <property type="entry name" value="MECDP_synthase"/>
    <property type="match status" value="1"/>
</dbReference>
<feature type="binding site" evidence="8">
    <location>
        <position position="43"/>
    </location>
    <ligand>
        <name>a divalent metal cation</name>
        <dbReference type="ChEBI" id="CHEBI:60240"/>
    </ligand>
</feature>
<feature type="domain" description="2-C-methyl-D-erythritol 2,4-cyclodiphosphate synthase" evidence="10">
    <location>
        <begin position="3"/>
        <end position="155"/>
    </location>
</feature>
<dbReference type="Proteomes" id="UP000257014">
    <property type="component" value="Unassembled WGS sequence"/>
</dbReference>
<dbReference type="InterPro" id="IPR036571">
    <property type="entry name" value="MECDP_synthase_sf"/>
</dbReference>
<feature type="binding site" evidence="8">
    <location>
        <position position="143"/>
    </location>
    <ligand>
        <name>4-CDP-2-C-methyl-D-erythritol 2-phosphate</name>
        <dbReference type="ChEBI" id="CHEBI:57919"/>
    </ligand>
</feature>
<dbReference type="HAMAP" id="MF_00107">
    <property type="entry name" value="IspF"/>
    <property type="match status" value="1"/>
</dbReference>
<name>A0A3E0K8S7_9BACI</name>
<dbReference type="PROSITE" id="PS01350">
    <property type="entry name" value="ISPF"/>
    <property type="match status" value="1"/>
</dbReference>
<feature type="binding site" evidence="8">
    <location>
        <position position="140"/>
    </location>
    <ligand>
        <name>4-CDP-2-C-methyl-D-erythritol 2-phosphate</name>
        <dbReference type="ChEBI" id="CHEBI:57919"/>
    </ligand>
</feature>